<organism evidence="6 7">
    <name type="scientific">Rozella allomycis (strain CSF55)</name>
    <dbReference type="NCBI Taxonomy" id="988480"/>
    <lineage>
        <taxon>Eukaryota</taxon>
        <taxon>Fungi</taxon>
        <taxon>Fungi incertae sedis</taxon>
        <taxon>Cryptomycota</taxon>
        <taxon>Cryptomycota incertae sedis</taxon>
        <taxon>Rozella</taxon>
    </lineage>
</organism>
<accession>A0A075B2W9</accession>
<evidence type="ECO:0000256" key="4">
    <source>
        <dbReference type="ARBA" id="ARBA00023242"/>
    </source>
</evidence>
<name>A0A075B2W9_ROZAC</name>
<dbReference type="GO" id="GO:0006606">
    <property type="term" value="P:protein import into nucleus"/>
    <property type="evidence" value="ECO:0007669"/>
    <property type="project" value="TreeGrafter"/>
</dbReference>
<reference evidence="6 7" key="1">
    <citation type="journal article" date="2013" name="Curr. Biol.">
        <title>Shared signatures of parasitism and phylogenomics unite Cryptomycota and microsporidia.</title>
        <authorList>
            <person name="James T.Y."/>
            <person name="Pelin A."/>
            <person name="Bonen L."/>
            <person name="Ahrendt S."/>
            <person name="Sain D."/>
            <person name="Corradi N."/>
            <person name="Stajich J.E."/>
        </authorList>
    </citation>
    <scope>NUCLEOTIDE SEQUENCE [LARGE SCALE GENOMIC DNA]</scope>
    <source>
        <strain evidence="6 7">CSF55</strain>
    </source>
</reference>
<evidence type="ECO:0000256" key="1">
    <source>
        <dbReference type="ARBA" id="ARBA00004123"/>
    </source>
</evidence>
<dbReference type="HOGENOM" id="CLU_2759230_0_0_1"/>
<evidence type="ECO:0000313" key="7">
    <source>
        <dbReference type="Proteomes" id="UP000030755"/>
    </source>
</evidence>
<sequence>MEKVLEALQVLYFSSDNSEKRKANKWLESFQTTKNAWTIVDMILSNNSYGPEPLLFAAQTLRKKAREGVC</sequence>
<dbReference type="InterPro" id="IPR011989">
    <property type="entry name" value="ARM-like"/>
</dbReference>
<dbReference type="InterPro" id="IPR016024">
    <property type="entry name" value="ARM-type_fold"/>
</dbReference>
<feature type="domain" description="Importin N-terminal" evidence="5">
    <location>
        <begin position="23"/>
        <end position="64"/>
    </location>
</feature>
<evidence type="ECO:0000259" key="5">
    <source>
        <dbReference type="Pfam" id="PF03810"/>
    </source>
</evidence>
<comment type="similarity">
    <text evidence="2">Belongs to the importin beta family.</text>
</comment>
<evidence type="ECO:0000256" key="2">
    <source>
        <dbReference type="ARBA" id="ARBA00007991"/>
    </source>
</evidence>
<dbReference type="GO" id="GO:0005634">
    <property type="term" value="C:nucleus"/>
    <property type="evidence" value="ECO:0007669"/>
    <property type="project" value="UniProtKB-SubCell"/>
</dbReference>
<dbReference type="InterPro" id="IPR001494">
    <property type="entry name" value="Importin-beta_N"/>
</dbReference>
<dbReference type="OrthoDB" id="435593at2759"/>
<protein>
    <recommendedName>
        <fullName evidence="5">Importin N-terminal domain-containing protein</fullName>
    </recommendedName>
</protein>
<dbReference type="AlphaFoldDB" id="A0A075B2W9"/>
<dbReference type="Gene3D" id="1.25.10.10">
    <property type="entry name" value="Leucine-rich Repeat Variant"/>
    <property type="match status" value="1"/>
</dbReference>
<dbReference type="GO" id="GO:0031267">
    <property type="term" value="F:small GTPase binding"/>
    <property type="evidence" value="ECO:0007669"/>
    <property type="project" value="InterPro"/>
</dbReference>
<evidence type="ECO:0000313" key="6">
    <source>
        <dbReference type="EMBL" id="EPZ35321.1"/>
    </source>
</evidence>
<keyword evidence="7" id="KW-1185">Reference proteome</keyword>
<keyword evidence="4" id="KW-0539">Nucleus</keyword>
<dbReference type="GO" id="GO:0005737">
    <property type="term" value="C:cytoplasm"/>
    <property type="evidence" value="ECO:0007669"/>
    <property type="project" value="TreeGrafter"/>
</dbReference>
<dbReference type="PANTHER" id="PTHR12363:SF33">
    <property type="entry name" value="IMPORTIN-13"/>
    <property type="match status" value="1"/>
</dbReference>
<evidence type="ECO:0000256" key="3">
    <source>
        <dbReference type="ARBA" id="ARBA00022448"/>
    </source>
</evidence>
<comment type="subcellular location">
    <subcellularLocation>
        <location evidence="1">Nucleus</location>
    </subcellularLocation>
</comment>
<dbReference type="Proteomes" id="UP000030755">
    <property type="component" value="Unassembled WGS sequence"/>
</dbReference>
<dbReference type="InterPro" id="IPR051345">
    <property type="entry name" value="Importin_beta-like_NTR"/>
</dbReference>
<dbReference type="Pfam" id="PF03810">
    <property type="entry name" value="IBN_N"/>
    <property type="match status" value="1"/>
</dbReference>
<proteinExistence type="inferred from homology"/>
<dbReference type="PANTHER" id="PTHR12363">
    <property type="entry name" value="TRANSPORTIN 3 AND IMPORTIN 13"/>
    <property type="match status" value="1"/>
</dbReference>
<dbReference type="EMBL" id="KE560848">
    <property type="protein sequence ID" value="EPZ35321.1"/>
    <property type="molecule type" value="Genomic_DNA"/>
</dbReference>
<gene>
    <name evidence="6" type="ORF">O9G_000717</name>
</gene>
<dbReference type="SUPFAM" id="SSF48371">
    <property type="entry name" value="ARM repeat"/>
    <property type="match status" value="1"/>
</dbReference>
<dbReference type="STRING" id="988480.A0A075B2W9"/>
<keyword evidence="3" id="KW-0813">Transport</keyword>